<protein>
    <submittedName>
        <fullName evidence="1">Uncharacterized protein</fullName>
    </submittedName>
</protein>
<dbReference type="EMBL" id="CP012670">
    <property type="protein sequence ID" value="AUX26688.1"/>
    <property type="molecule type" value="Genomic_DNA"/>
</dbReference>
<evidence type="ECO:0000313" key="2">
    <source>
        <dbReference type="Proteomes" id="UP000295781"/>
    </source>
</evidence>
<name>A0A4P2QBJ1_SORCE</name>
<proteinExistence type="predicted"/>
<gene>
    <name evidence="1" type="ORF">SOCEGT47_072580</name>
</gene>
<reference evidence="1 2" key="1">
    <citation type="submission" date="2015-09" db="EMBL/GenBank/DDBJ databases">
        <title>Sorangium comparison.</title>
        <authorList>
            <person name="Zaburannyi N."/>
            <person name="Bunk B."/>
            <person name="Overmann J."/>
            <person name="Mueller R."/>
        </authorList>
    </citation>
    <scope>NUCLEOTIDE SEQUENCE [LARGE SCALE GENOMIC DNA]</scope>
    <source>
        <strain evidence="1 2">So ceGT47</strain>
    </source>
</reference>
<dbReference type="AlphaFoldDB" id="A0A4P2QBJ1"/>
<dbReference type="SUPFAM" id="SSF53649">
    <property type="entry name" value="Alkaline phosphatase-like"/>
    <property type="match status" value="1"/>
</dbReference>
<dbReference type="InterPro" id="IPR017850">
    <property type="entry name" value="Alkaline_phosphatase_core_sf"/>
</dbReference>
<dbReference type="Pfam" id="PF08665">
    <property type="entry name" value="PglZ"/>
    <property type="match status" value="1"/>
</dbReference>
<sequence length="666" mass="72098">MRDARDPDIEAKEATRELVKLVRSRLGLELPAGAPLSKLRAVTLRYVLASEFRADLHGPPPARLDGVPSPGTEEELTAVRDLARCLRTTFADDYAALADRVEAELGLRNARLQADALGAIDTFRFEERALLAHCGELIASQRFAEALALVCEREHSFWLDRDIARKAQWEACRRMAELGQLTTTVRAAVARAGADPSAWVDAYTATDGWYRLDQAQRRLEAWVTNLDEEPAERPLNVVRRAYDEVCHLMAEGFSRALARAHWAVPAGLHQTTIYSEVVADRPRPVAYFLVDAMRFEMGVELAERLPRAAEVGVRPAIAALPSITTVGMAALLPGASRSFSVVAQGDRLGARIDDAFLPDLAARKKLAAARVPKLVDLRLDELLSQQPSKLAKKIDGAQVIVVRSQEIDHAGETGFTFQARQIMDTVIDNLARAIRKLSTAGVEHSVITADHGHLFFAVDRDESMRTDAPGGDQVELHRRCWIGRGGATPPGCVRVVASALGYDSDLELVFPTGGGVFKAAGDLAFHHGGTSLQELVIPVLTVRLKARESARPTTGPITATGLPEAITNRIFTVTLQLGQSLSLFSSPLVVRPLLTASGRQVGAAGMAVDADFDRATGCVTLAPGKPTTVAFKLGEDVASLRVVVQDPATDAELYRSPTDIPVRLGV</sequence>
<accession>A0A4P2QBJ1</accession>
<dbReference type="Proteomes" id="UP000295781">
    <property type="component" value="Chromosome"/>
</dbReference>
<evidence type="ECO:0000313" key="1">
    <source>
        <dbReference type="EMBL" id="AUX26688.1"/>
    </source>
</evidence>
<organism evidence="1 2">
    <name type="scientific">Sorangium cellulosum</name>
    <name type="common">Polyangium cellulosum</name>
    <dbReference type="NCBI Taxonomy" id="56"/>
    <lineage>
        <taxon>Bacteria</taxon>
        <taxon>Pseudomonadati</taxon>
        <taxon>Myxococcota</taxon>
        <taxon>Polyangia</taxon>
        <taxon>Polyangiales</taxon>
        <taxon>Polyangiaceae</taxon>
        <taxon>Sorangium</taxon>
    </lineage>
</organism>